<evidence type="ECO:0000256" key="1">
    <source>
        <dbReference type="ARBA" id="ARBA00004651"/>
    </source>
</evidence>
<feature type="transmembrane region" description="Helical" evidence="7">
    <location>
        <begin position="135"/>
        <end position="156"/>
    </location>
</feature>
<name>A0A178LQI2_MYCIR</name>
<evidence type="ECO:0000256" key="4">
    <source>
        <dbReference type="ARBA" id="ARBA00022989"/>
    </source>
</evidence>
<feature type="domain" description="Integral membrane bound transporter" evidence="8">
    <location>
        <begin position="363"/>
        <end position="486"/>
    </location>
</feature>
<dbReference type="GO" id="GO:0005886">
    <property type="term" value="C:plasma membrane"/>
    <property type="evidence" value="ECO:0007669"/>
    <property type="project" value="UniProtKB-SubCell"/>
</dbReference>
<sequence>MFKGLALPPLMPDLAALARSLAGIAVVAAVTLQWGPTGSVPAVVGTTAFAAAAAFQDSPRSRVPLVYLVSALSGLAVLLGALTSAYPVLFVVVVAVWCFGAAMLWAHGPNAGLIGAASAALLVVAPPVAPTIATAVVTTALAVTGGLSQALVIALWPPQRRRTQRDALVAAYRSLAADARALADGHTGDGWAVDTEPLVALREAFTTGTTRGGANRLRSAVHRDWYALPERIAATLTDTAGVPRSDALSRVLEEAADTMAAVADTNRSGRVSTDVAIGRFDSVAKDAVGSESGVVQRLSALLHEVVAMRLGDFVPSTPDAVRLRRPELPTSVSSAIRGMRGHLMWNSPVLRHAVRLSVAVAIACAVDRYAGGQYGYWIPLAVLIVLRPETAHTYTRCVGRLAGTVAGVVVASALLFVVDFSVAATTMLAVVVIGITYVVAGFGYVAMSAAVTTSALLLLDAGRAGGPPSMSDPLLAALVGGGLAVIAHVVLPDDELTRLAQRAGELLKTEIDYAAAVIKGYVHELDSPADDVAAAWQRAYRARAAFEATTGAMRLESRELRHWLRSYRTALNAITSSCTTLEAHLPVRPATAEREFVLTVDEYVEALCGDPPTAASPWTVDAAELGAAEQRLREAMPRSGSDDGPMRVLVAEVGAITRSLSAISVSPAPSAAR</sequence>
<organism evidence="9 10">
    <name type="scientific">Mycolicibacterium iranicum</name>
    <name type="common">Mycobacterium iranicum</name>
    <dbReference type="NCBI Taxonomy" id="912594"/>
    <lineage>
        <taxon>Bacteria</taxon>
        <taxon>Bacillati</taxon>
        <taxon>Actinomycetota</taxon>
        <taxon>Actinomycetes</taxon>
        <taxon>Mycobacteriales</taxon>
        <taxon>Mycobacteriaceae</taxon>
        <taxon>Mycolicibacterium</taxon>
    </lineage>
</organism>
<keyword evidence="4 7" id="KW-1133">Transmembrane helix</keyword>
<accession>A0A178LQI2</accession>
<gene>
    <name evidence="9" type="ORF">A4X20_25930</name>
</gene>
<evidence type="ECO:0000256" key="6">
    <source>
        <dbReference type="ARBA" id="ARBA00043993"/>
    </source>
</evidence>
<dbReference type="EMBL" id="LWCS01000038">
    <property type="protein sequence ID" value="OAN35760.1"/>
    <property type="molecule type" value="Genomic_DNA"/>
</dbReference>
<feature type="transmembrane region" description="Helical" evidence="7">
    <location>
        <begin position="401"/>
        <end position="422"/>
    </location>
</feature>
<feature type="transmembrane region" description="Helical" evidence="7">
    <location>
        <begin position="39"/>
        <end position="56"/>
    </location>
</feature>
<evidence type="ECO:0000256" key="2">
    <source>
        <dbReference type="ARBA" id="ARBA00022475"/>
    </source>
</evidence>
<comment type="caution">
    <text evidence="9">The sequence shown here is derived from an EMBL/GenBank/DDBJ whole genome shotgun (WGS) entry which is preliminary data.</text>
</comment>
<reference evidence="9 10" key="1">
    <citation type="submission" date="2016-04" db="EMBL/GenBank/DDBJ databases">
        <title>Draft Genome Sequences of Staphylococcus capitis Strain H36, S. capitis Strain H65, S. cohnii Strain H62, S. hominis Strain H69, Mycobacterium iranicum Strain H39, Plantibacter sp. Strain H53, Pseudomonas oryzihabitans Strain H72, and Microbacterium sp. Strain H83, isolated from residential settings.</title>
        <authorList>
            <person name="Lymperopoulou D."/>
            <person name="Adams R.I."/>
            <person name="Lindow S."/>
            <person name="Coil D.A."/>
            <person name="Jospin G."/>
            <person name="Eisen J.A."/>
        </authorList>
    </citation>
    <scope>NUCLEOTIDE SEQUENCE [LARGE SCALE GENOMIC DNA]</scope>
    <source>
        <strain evidence="9 10">H39</strain>
    </source>
</reference>
<dbReference type="PANTHER" id="PTHR30509:SF9">
    <property type="entry name" value="MULTIDRUG RESISTANCE PROTEIN MDTO"/>
    <property type="match status" value="1"/>
</dbReference>
<dbReference type="OrthoDB" id="3816110at2"/>
<comment type="subcellular location">
    <subcellularLocation>
        <location evidence="1">Cell membrane</location>
        <topology evidence="1">Multi-pass membrane protein</topology>
    </subcellularLocation>
</comment>
<protein>
    <recommendedName>
        <fullName evidence="8">Integral membrane bound transporter domain-containing protein</fullName>
    </recommendedName>
</protein>
<feature type="transmembrane region" description="Helical" evidence="7">
    <location>
        <begin position="113"/>
        <end position="129"/>
    </location>
</feature>
<dbReference type="Proteomes" id="UP000078396">
    <property type="component" value="Unassembled WGS sequence"/>
</dbReference>
<feature type="transmembrane region" description="Helical" evidence="7">
    <location>
        <begin position="428"/>
        <end position="461"/>
    </location>
</feature>
<dbReference type="AlphaFoldDB" id="A0A178LQI2"/>
<evidence type="ECO:0000313" key="10">
    <source>
        <dbReference type="Proteomes" id="UP000078396"/>
    </source>
</evidence>
<dbReference type="RefSeq" id="WP_064283496.1">
    <property type="nucleotide sequence ID" value="NZ_LWCS01000038.1"/>
</dbReference>
<evidence type="ECO:0000256" key="5">
    <source>
        <dbReference type="ARBA" id="ARBA00023136"/>
    </source>
</evidence>
<keyword evidence="5 7" id="KW-0472">Membrane</keyword>
<comment type="similarity">
    <text evidence="6">Belongs to the YccS/YhfK family.</text>
</comment>
<keyword evidence="2" id="KW-1003">Cell membrane</keyword>
<feature type="transmembrane region" description="Helical" evidence="7">
    <location>
        <begin position="473"/>
        <end position="491"/>
    </location>
</feature>
<dbReference type="PANTHER" id="PTHR30509">
    <property type="entry name" value="P-HYDROXYBENZOIC ACID EFFLUX PUMP SUBUNIT-RELATED"/>
    <property type="match status" value="1"/>
</dbReference>
<proteinExistence type="inferred from homology"/>
<dbReference type="Pfam" id="PF13515">
    <property type="entry name" value="FUSC_2"/>
    <property type="match status" value="1"/>
</dbReference>
<evidence type="ECO:0000313" key="9">
    <source>
        <dbReference type="EMBL" id="OAN35760.1"/>
    </source>
</evidence>
<evidence type="ECO:0000256" key="3">
    <source>
        <dbReference type="ARBA" id="ARBA00022692"/>
    </source>
</evidence>
<evidence type="ECO:0000256" key="7">
    <source>
        <dbReference type="SAM" id="Phobius"/>
    </source>
</evidence>
<evidence type="ECO:0000259" key="8">
    <source>
        <dbReference type="Pfam" id="PF13515"/>
    </source>
</evidence>
<dbReference type="STRING" id="912594.AWC12_27075"/>
<keyword evidence="3 7" id="KW-0812">Transmembrane</keyword>
<dbReference type="InterPro" id="IPR049453">
    <property type="entry name" value="Memb_transporter_dom"/>
</dbReference>